<feature type="transmembrane region" description="Helical" evidence="6">
    <location>
        <begin position="235"/>
        <end position="260"/>
    </location>
</feature>
<feature type="transmembrane region" description="Helical" evidence="6">
    <location>
        <begin position="157"/>
        <end position="175"/>
    </location>
</feature>
<keyword evidence="3 6" id="KW-0812">Transmembrane</keyword>
<feature type="transmembrane region" description="Helical" evidence="6">
    <location>
        <begin position="195"/>
        <end position="215"/>
    </location>
</feature>
<evidence type="ECO:0000256" key="3">
    <source>
        <dbReference type="ARBA" id="ARBA00022692"/>
    </source>
</evidence>
<keyword evidence="8" id="KW-1185">Reference proteome</keyword>
<reference evidence="7" key="2">
    <citation type="submission" date="2020-10" db="EMBL/GenBank/DDBJ databases">
        <title>Mucilaginibacter sp. nov., isolated from soil.</title>
        <authorList>
            <person name="Jeon C.O."/>
        </authorList>
    </citation>
    <scope>NUCLEOTIDE SEQUENCE</scope>
    <source>
        <strain evidence="7">R11</strain>
    </source>
</reference>
<feature type="transmembrane region" description="Helical" evidence="6">
    <location>
        <begin position="91"/>
        <end position="115"/>
    </location>
</feature>
<feature type="transmembrane region" description="Helical" evidence="6">
    <location>
        <begin position="330"/>
        <end position="349"/>
    </location>
</feature>
<dbReference type="AlphaFoldDB" id="A0A966DU17"/>
<dbReference type="InterPro" id="IPR050367">
    <property type="entry name" value="APC_superfamily"/>
</dbReference>
<protein>
    <submittedName>
        <fullName evidence="7">Amino acid permease</fullName>
    </submittedName>
</protein>
<dbReference type="Gene3D" id="1.20.1740.10">
    <property type="entry name" value="Amino acid/polyamine transporter I"/>
    <property type="match status" value="1"/>
</dbReference>
<keyword evidence="5 6" id="KW-0472">Membrane</keyword>
<dbReference type="InterPro" id="IPR002293">
    <property type="entry name" value="AA/rel_permease1"/>
</dbReference>
<dbReference type="PIRSF" id="PIRSF006060">
    <property type="entry name" value="AA_transporter"/>
    <property type="match status" value="1"/>
</dbReference>
<evidence type="ECO:0000256" key="5">
    <source>
        <dbReference type="ARBA" id="ARBA00023136"/>
    </source>
</evidence>
<evidence type="ECO:0000313" key="7">
    <source>
        <dbReference type="EMBL" id="NCD69922.1"/>
    </source>
</evidence>
<dbReference type="Pfam" id="PF13520">
    <property type="entry name" value="AA_permease_2"/>
    <property type="match status" value="1"/>
</dbReference>
<sequence length="451" mass="50073">MNEKHQLERGLSLTQATAINMIDMVGIGPFITIPFIVGAMKGPQCIIAWLVGALLAFMDGSIWAEMGAKWPAAGGSYVFLQNLYGKWGKMFAFLFIWQTTIQAPLVIASGAIGFSQYLTYLVHLTGWEQKLVSGALVILLVLLLYRNIKTVGKISVILWIITGGTFIWLIASGFNAFNSQQAFTVSKDAWDFTPLFFVGLGQASLKTAYSFLGYYNVCHLGAEIKEPEVNIPKSIFISIAGIAVLYLGMQIMILGVLPWQDVAKSQFPVSLYFEHIYNSGVARFATGLILIIALSSLFSVTLGYSRVPYAAAIDGNFFPIFGKIHSTKKFPHVSLLILGAFAFVFSLLFKMKEIITAIVTMRIIIQFLGQAFGVILWHYNKPKDVRPYKMWLFPVPAIIAIIVWLFILLTSPLVYIVTAGGIILTGLIIYFFWQRRAGKMEPVLSDAPELE</sequence>
<organism evidence="7 8">
    <name type="scientific">Mucilaginibacter agri</name>
    <dbReference type="NCBI Taxonomy" id="2695265"/>
    <lineage>
        <taxon>Bacteria</taxon>
        <taxon>Pseudomonadati</taxon>
        <taxon>Bacteroidota</taxon>
        <taxon>Sphingobacteriia</taxon>
        <taxon>Sphingobacteriales</taxon>
        <taxon>Sphingobacteriaceae</taxon>
        <taxon>Mucilaginibacter</taxon>
    </lineage>
</organism>
<feature type="transmembrane region" description="Helical" evidence="6">
    <location>
        <begin position="391"/>
        <end position="407"/>
    </location>
</feature>
<feature type="transmembrane region" description="Helical" evidence="6">
    <location>
        <begin position="355"/>
        <end position="379"/>
    </location>
</feature>
<feature type="transmembrane region" description="Helical" evidence="6">
    <location>
        <begin position="280"/>
        <end position="304"/>
    </location>
</feature>
<dbReference type="GO" id="GO:0005886">
    <property type="term" value="C:plasma membrane"/>
    <property type="evidence" value="ECO:0007669"/>
    <property type="project" value="UniProtKB-SubCell"/>
</dbReference>
<proteinExistence type="predicted"/>
<dbReference type="Proteomes" id="UP000638732">
    <property type="component" value="Unassembled WGS sequence"/>
</dbReference>
<comment type="subcellular location">
    <subcellularLocation>
        <location evidence="1">Cell membrane</location>
        <topology evidence="1">Multi-pass membrane protein</topology>
    </subcellularLocation>
</comment>
<keyword evidence="4 6" id="KW-1133">Transmembrane helix</keyword>
<feature type="transmembrane region" description="Helical" evidence="6">
    <location>
        <begin position="46"/>
        <end position="64"/>
    </location>
</feature>
<evidence type="ECO:0000256" key="2">
    <source>
        <dbReference type="ARBA" id="ARBA00022475"/>
    </source>
</evidence>
<evidence type="ECO:0000256" key="6">
    <source>
        <dbReference type="SAM" id="Phobius"/>
    </source>
</evidence>
<reference evidence="7" key="1">
    <citation type="submission" date="2020-01" db="EMBL/GenBank/DDBJ databases">
        <authorList>
            <person name="Seo Y.L."/>
        </authorList>
    </citation>
    <scope>NUCLEOTIDE SEQUENCE</scope>
    <source>
        <strain evidence="7">R11</strain>
    </source>
</reference>
<feature type="transmembrane region" description="Helical" evidence="6">
    <location>
        <begin position="21"/>
        <end position="40"/>
    </location>
</feature>
<dbReference type="GO" id="GO:0022857">
    <property type="term" value="F:transmembrane transporter activity"/>
    <property type="evidence" value="ECO:0007669"/>
    <property type="project" value="InterPro"/>
</dbReference>
<evidence type="ECO:0000313" key="8">
    <source>
        <dbReference type="Proteomes" id="UP000638732"/>
    </source>
</evidence>
<name>A0A966DU17_9SPHI</name>
<dbReference type="RefSeq" id="WP_166585894.1">
    <property type="nucleotide sequence ID" value="NZ_WWEO01000042.1"/>
</dbReference>
<evidence type="ECO:0000256" key="1">
    <source>
        <dbReference type="ARBA" id="ARBA00004651"/>
    </source>
</evidence>
<dbReference type="PANTHER" id="PTHR42770">
    <property type="entry name" value="AMINO ACID TRANSPORTER-RELATED"/>
    <property type="match status" value="1"/>
</dbReference>
<evidence type="ECO:0000256" key="4">
    <source>
        <dbReference type="ARBA" id="ARBA00022989"/>
    </source>
</evidence>
<accession>A0A966DU17</accession>
<gene>
    <name evidence="7" type="ORF">GSY63_11190</name>
</gene>
<keyword evidence="2" id="KW-1003">Cell membrane</keyword>
<feature type="transmembrane region" description="Helical" evidence="6">
    <location>
        <begin position="413"/>
        <end position="433"/>
    </location>
</feature>
<dbReference type="EMBL" id="WWEO01000042">
    <property type="protein sequence ID" value="NCD69922.1"/>
    <property type="molecule type" value="Genomic_DNA"/>
</dbReference>
<dbReference type="PANTHER" id="PTHR42770:SF7">
    <property type="entry name" value="MEMBRANE PROTEIN"/>
    <property type="match status" value="1"/>
</dbReference>
<feature type="transmembrane region" description="Helical" evidence="6">
    <location>
        <begin position="127"/>
        <end position="145"/>
    </location>
</feature>
<comment type="caution">
    <text evidence="7">The sequence shown here is derived from an EMBL/GenBank/DDBJ whole genome shotgun (WGS) entry which is preliminary data.</text>
</comment>